<keyword evidence="2" id="KW-0472">Membrane</keyword>
<feature type="region of interest" description="Disordered" evidence="1">
    <location>
        <begin position="154"/>
        <end position="175"/>
    </location>
</feature>
<dbReference type="RefSeq" id="WP_274454755.1">
    <property type="nucleotide sequence ID" value="NZ_CP067097.1"/>
</dbReference>
<name>A0ABT9XI61_9BACL</name>
<keyword evidence="2" id="KW-1133">Transmembrane helix</keyword>
<evidence type="ECO:0000256" key="1">
    <source>
        <dbReference type="SAM" id="MobiDB-lite"/>
    </source>
</evidence>
<dbReference type="Proteomes" id="UP001232973">
    <property type="component" value="Unassembled WGS sequence"/>
</dbReference>
<evidence type="ECO:0000256" key="2">
    <source>
        <dbReference type="SAM" id="Phobius"/>
    </source>
</evidence>
<organism evidence="3 4">
    <name type="scientific">Alicyclobacillus cycloheptanicus</name>
    <dbReference type="NCBI Taxonomy" id="1457"/>
    <lineage>
        <taxon>Bacteria</taxon>
        <taxon>Bacillati</taxon>
        <taxon>Bacillota</taxon>
        <taxon>Bacilli</taxon>
        <taxon>Bacillales</taxon>
        <taxon>Alicyclobacillaceae</taxon>
        <taxon>Alicyclobacillus</taxon>
    </lineage>
</organism>
<protein>
    <submittedName>
        <fullName evidence="3">Uncharacterized protein</fullName>
    </submittedName>
</protein>
<comment type="caution">
    <text evidence="3">The sequence shown here is derived from an EMBL/GenBank/DDBJ whole genome shotgun (WGS) entry which is preliminary data.</text>
</comment>
<reference evidence="3 4" key="1">
    <citation type="submission" date="2023-07" db="EMBL/GenBank/DDBJ databases">
        <title>Genomic Encyclopedia of Type Strains, Phase IV (KMG-IV): sequencing the most valuable type-strain genomes for metagenomic binning, comparative biology and taxonomic classification.</title>
        <authorList>
            <person name="Goeker M."/>
        </authorList>
    </citation>
    <scope>NUCLEOTIDE SEQUENCE [LARGE SCALE GENOMIC DNA]</scope>
    <source>
        <strain evidence="3 4">DSM 4006</strain>
    </source>
</reference>
<sequence length="175" mass="18555">MYRRMGSPQDTGRGGRRRGGFNSSWVFTLLIVVAFFLFEHRATPEVPLPAHYTKVGNAVRIPVGMGVPSTNGESWTLAKVNQQNYVVLLTNNSKTLHQYKANPSGHRAADGTNFAVAGAVNLDGTLYQAQTLHVNPDGRTGYIQFKPAAAAVNNTANTSPQGSANGTAAPAANGS</sequence>
<keyword evidence="2" id="KW-0812">Transmembrane</keyword>
<dbReference type="EMBL" id="JAUSTP010000013">
    <property type="protein sequence ID" value="MDQ0189986.1"/>
    <property type="molecule type" value="Genomic_DNA"/>
</dbReference>
<evidence type="ECO:0000313" key="3">
    <source>
        <dbReference type="EMBL" id="MDQ0189986.1"/>
    </source>
</evidence>
<gene>
    <name evidence="3" type="ORF">J2S03_001849</name>
</gene>
<evidence type="ECO:0000313" key="4">
    <source>
        <dbReference type="Proteomes" id="UP001232973"/>
    </source>
</evidence>
<accession>A0ABT9XI61</accession>
<feature type="transmembrane region" description="Helical" evidence="2">
    <location>
        <begin position="21"/>
        <end position="38"/>
    </location>
</feature>
<proteinExistence type="predicted"/>
<keyword evidence="4" id="KW-1185">Reference proteome</keyword>